<dbReference type="Gene3D" id="2.30.30.940">
    <property type="match status" value="1"/>
</dbReference>
<proteinExistence type="predicted"/>
<dbReference type="EMBL" id="CP025187">
    <property type="protein sequence ID" value="AWV20247.1"/>
    <property type="molecule type" value="Genomic_DNA"/>
</dbReference>
<sequence>MMTFRKLAAASSGKLLRAYFTESTPEPASDQIVQRGHHLDPGGRLTAYYTGRDSRASWRPDMPMAIAQALGIDVSRMPRDEALDRLFEARRADTGEAWSGQKRVISAYDLTLAPHKSVSLAAEFAATPAERAAIWHAIDRANDATMRYVAAELGWARKGQGGALGADPGAVGWVSFRHHTARPTVSVRDGKAGPTYLATVATMDGDPHAHIHNALFNAVVTEDGRVGSLDTQRLHSRVHEFGAYFQARLADHLRELGARVSYDRQQQAVVLDAIPQAASDLFSKGRRQVERSAKAYARSQGLDWDTMSAEGKFRILAVTGLATRLEKNGPKGDREIWLAQAEAIGWKHTTVMEEVAHPKLSDAERFDAAYRFAARHLAAEFRTAAMIDHDKLRLHAARGLIGTGIAGGTGDIDRVVELIERRGITLRGEHVALVVGLSGDKVRVTNTAQLRLEEALQAEAHRAARDRSGALPARAITAAIEAAIRAGQLDLTREPAHAAAQRAAIYALGQGGALSMLTGVAGAGKTTLLRPLVAAWQADTRFAAGGREVIGAATAWRQASALGEAGIGQTLAMDPLLKAIEAGRIVPTRNTVLVIDEVSQVAPRALLTLLQVQARTGMTLKVLGDREQAQSIEAGDAVELMRRALPRAEQTEILDTVRQRSLEDRQIAGLFREGQAAEALARKRARGDGSARLLGGDQDQVVEQIADHYMARRDALLAAGSKLEVTVSAPTNEDVADISRAVRARMRARGEIGADEVVYRAIDQRGETYDLPIATGDRVRLFRRTMGRIDGKVANFGSNGDTVTVLGRTEAGLLLRDKAGRTGEVEWRRLTDGATGRLLLGFGHALTVDAAQGITSGEHINALPRGTAGVTAFKGYVAESRAKGTTWTMISEAATFEAVKRGRALGDATPITSEDLWAKAAEGLAQKPYKPLGSDLLSDIREGREKATLSFIRFQHMVETAEHQGRDLGREIREHRQAVALQAAMPRSIAALDAALSLMRGGSGTAAEEHLRRLRVETEVARREIEGVAKPSTPSPGMG</sequence>
<dbReference type="SUPFAM" id="SSF55464">
    <property type="entry name" value="Origin of replication-binding domain, RBD-like"/>
    <property type="match status" value="1"/>
</dbReference>
<dbReference type="InterPro" id="IPR027417">
    <property type="entry name" value="P-loop_NTPase"/>
</dbReference>
<dbReference type="Pfam" id="PF13604">
    <property type="entry name" value="AAA_30"/>
    <property type="match status" value="1"/>
</dbReference>
<gene>
    <name evidence="2" type="ORF">RADP37_04531</name>
</gene>
<evidence type="ECO:0000313" key="2">
    <source>
        <dbReference type="EMBL" id="AWV20247.1"/>
    </source>
</evidence>
<organism evidence="2">
    <name type="scientific">Roseomonas mucosa</name>
    <dbReference type="NCBI Taxonomy" id="207340"/>
    <lineage>
        <taxon>Bacteria</taxon>
        <taxon>Pseudomonadati</taxon>
        <taxon>Pseudomonadota</taxon>
        <taxon>Alphaproteobacteria</taxon>
        <taxon>Acetobacterales</taxon>
        <taxon>Roseomonadaceae</taxon>
        <taxon>Roseomonas</taxon>
    </lineage>
</organism>
<evidence type="ECO:0000259" key="1">
    <source>
        <dbReference type="Pfam" id="PF08751"/>
    </source>
</evidence>
<geneLocation type="plasmid" evidence="2">
    <name>p2-AD2</name>
</geneLocation>
<reference evidence="2" key="1">
    <citation type="submission" date="2017-12" db="EMBL/GenBank/DDBJ databases">
        <authorList>
            <person name="Martens C."/>
            <person name="Dahlstrom E."/>
            <person name="Barbian K."/>
            <person name="Sykora L."/>
            <person name="Ricklefs S."/>
            <person name="Bruno D."/>
            <person name="Anzick I."/>
            <person name="Myles I."/>
            <person name="Datta S.K."/>
        </authorList>
    </citation>
    <scope>NUCLEOTIDE SEQUENCE</scope>
    <source>
        <strain evidence="2">AD2</strain>
        <plasmid evidence="2">p2-AD2</plasmid>
    </source>
</reference>
<protein>
    <submittedName>
        <fullName evidence="2">Conjugal transfer protein traA</fullName>
    </submittedName>
</protein>
<dbReference type="SUPFAM" id="SSF52540">
    <property type="entry name" value="P-loop containing nucleoside triphosphate hydrolases"/>
    <property type="match status" value="2"/>
</dbReference>
<keyword evidence="2" id="KW-0614">Plasmid</keyword>
<accession>A0A4Y1MQM4</accession>
<dbReference type="Pfam" id="PF08751">
    <property type="entry name" value="TrwC"/>
    <property type="match status" value="1"/>
</dbReference>
<feature type="domain" description="TrwC relaxase" evidence="1">
    <location>
        <begin position="31"/>
        <end position="336"/>
    </location>
</feature>
<dbReference type="RefSeq" id="WP_323874259.1">
    <property type="nucleotide sequence ID" value="NZ_CP025187.1"/>
</dbReference>
<name>A0A4Y1MQM4_9PROT</name>
<dbReference type="Gene3D" id="3.40.50.300">
    <property type="entry name" value="P-loop containing nucleotide triphosphate hydrolases"/>
    <property type="match status" value="2"/>
</dbReference>
<dbReference type="AlphaFoldDB" id="A0A4Y1MQM4"/>
<dbReference type="NCBIfam" id="NF041492">
    <property type="entry name" value="MobF"/>
    <property type="match status" value="1"/>
</dbReference>
<dbReference type="InterPro" id="IPR014862">
    <property type="entry name" value="TrwC"/>
</dbReference>